<evidence type="ECO:0000313" key="2">
    <source>
        <dbReference type="Proteomes" id="UP001218170"/>
    </source>
</evidence>
<sequence length="156" mass="16523">MPSSAAALIDDARRRLAGAHRERLGVRQEGRRLLGFGRASRILPVGDAWHVGVLLIADEEVFATGEVLRARAEVIRGYTAESQRARYERAAAAFRGGFAEGEPVHIDWSPIDLAAVDAGGASGPLSGVDGGVSVAFAAGARMSLADYLDDRIALLR</sequence>
<comment type="caution">
    <text evidence="1">The sequence shown here is derived from an EMBL/GenBank/DDBJ whole genome shotgun (WGS) entry which is preliminary data.</text>
</comment>
<name>A0ABT5SK34_9MICO</name>
<protein>
    <submittedName>
        <fullName evidence="1">Glutaminase</fullName>
    </submittedName>
</protein>
<proteinExistence type="predicted"/>
<reference evidence="1 2" key="1">
    <citation type="submission" date="2023-02" db="EMBL/GenBank/DDBJ databases">
        <title>Study of novel species of the Microbacterium genus.</title>
        <authorList>
            <person name="Arroyo-Herrera I."/>
            <person name="Roman-Ponce B."/>
            <person name="Vasquez-Murrieta M.S."/>
        </authorList>
    </citation>
    <scope>NUCLEOTIDE SEQUENCE [LARGE SCALE GENOMIC DNA]</scope>
    <source>
        <strain evidence="1 2">NE1TT3</strain>
    </source>
</reference>
<accession>A0ABT5SK34</accession>
<keyword evidence="2" id="KW-1185">Reference proteome</keyword>
<evidence type="ECO:0000313" key="1">
    <source>
        <dbReference type="EMBL" id="MDD7963174.1"/>
    </source>
</evidence>
<dbReference type="RefSeq" id="WP_274220442.1">
    <property type="nucleotide sequence ID" value="NZ_JAQZCH010000001.1"/>
</dbReference>
<gene>
    <name evidence="1" type="ORF">PUW80_12530</name>
</gene>
<dbReference type="Proteomes" id="UP001218170">
    <property type="component" value="Unassembled WGS sequence"/>
</dbReference>
<dbReference type="EMBL" id="JAQZCI010000003">
    <property type="protein sequence ID" value="MDD7963174.1"/>
    <property type="molecule type" value="Genomic_DNA"/>
</dbReference>
<organism evidence="1 2">
    <name type="scientific">Microbacterium thalli</name>
    <dbReference type="NCBI Taxonomy" id="3027921"/>
    <lineage>
        <taxon>Bacteria</taxon>
        <taxon>Bacillati</taxon>
        <taxon>Actinomycetota</taxon>
        <taxon>Actinomycetes</taxon>
        <taxon>Micrococcales</taxon>
        <taxon>Microbacteriaceae</taxon>
        <taxon>Microbacterium</taxon>
    </lineage>
</organism>